<dbReference type="InterPro" id="IPR050535">
    <property type="entry name" value="DNA_Repair-Maintenance_Comp"/>
</dbReference>
<comment type="caution">
    <text evidence="5">The sequence shown here is derived from an EMBL/GenBank/DDBJ whole genome shotgun (WGS) entry which is preliminary data.</text>
</comment>
<dbReference type="SUPFAM" id="SSF56300">
    <property type="entry name" value="Metallo-dependent phosphatases"/>
    <property type="match status" value="1"/>
</dbReference>
<dbReference type="CDD" id="cd00840">
    <property type="entry name" value="MPP_Mre11_N"/>
    <property type="match status" value="1"/>
</dbReference>
<keyword evidence="6" id="KW-1185">Reference proteome</keyword>
<dbReference type="AlphaFoldDB" id="A0A369CIT5"/>
<dbReference type="InterPro" id="IPR041796">
    <property type="entry name" value="Mre11_N"/>
</dbReference>
<evidence type="ECO:0000256" key="1">
    <source>
        <dbReference type="ARBA" id="ARBA00022722"/>
    </source>
</evidence>
<evidence type="ECO:0000313" key="6">
    <source>
        <dbReference type="Proteomes" id="UP000252707"/>
    </source>
</evidence>
<sequence>MTRFLHTADWQLGLKLNYLPGEAGARARAQRFETVRRIAAVAREQGVECVVVAGDVFDDNAVGEETLQQARDALEQFRPLPVLLLPGNHDAATPDSALARLQAGDHVRVLLDDAPVRIGGADFHPCPLRRRHEYEDPTRGLPPRTEEGTVRVAIAHGGVLDFAEETETPNLIDGRRVLERGFDYLALGDWHGTLRFGPRIWYPGTPEATRFKERDPGNVLVVEIPAPGAEPLVTPVAVARTRWLRQRWAFHESADLDRLEDWFERLEERSWTLVELTLEGELSLADRSRLDGLLEAQSGRLLHLRPDLAGITESPSEADLAALAAEGFPGAAAAALRGQETPAARDALRLLYRFLVEEGNGASARG</sequence>
<evidence type="ECO:0000313" key="5">
    <source>
        <dbReference type="EMBL" id="RCX31764.1"/>
    </source>
</evidence>
<keyword evidence="3 5" id="KW-0269">Exonuclease</keyword>
<dbReference type="Proteomes" id="UP000252707">
    <property type="component" value="Unassembled WGS sequence"/>
</dbReference>
<dbReference type="InterPro" id="IPR029052">
    <property type="entry name" value="Metallo-depent_PP-like"/>
</dbReference>
<dbReference type="PIRSF" id="PIRSF033093">
    <property type="entry name" value="UCP_ML1119"/>
    <property type="match status" value="1"/>
</dbReference>
<dbReference type="InterPro" id="IPR004843">
    <property type="entry name" value="Calcineurin-like_PHP"/>
</dbReference>
<keyword evidence="2" id="KW-0378">Hydrolase</keyword>
<name>A0A369CIT5_9GAMM</name>
<gene>
    <name evidence="5" type="ORF">DFQ59_102111</name>
</gene>
<evidence type="ECO:0000256" key="3">
    <source>
        <dbReference type="ARBA" id="ARBA00022839"/>
    </source>
</evidence>
<dbReference type="PANTHER" id="PTHR30337">
    <property type="entry name" value="COMPONENT OF ATP-DEPENDENT DSDNA EXONUCLEASE"/>
    <property type="match status" value="1"/>
</dbReference>
<keyword evidence="1" id="KW-0540">Nuclease</keyword>
<dbReference type="Gene3D" id="3.60.21.10">
    <property type="match status" value="1"/>
</dbReference>
<dbReference type="EMBL" id="QPJY01000002">
    <property type="protein sequence ID" value="RCX31764.1"/>
    <property type="molecule type" value="Genomic_DNA"/>
</dbReference>
<protein>
    <submittedName>
        <fullName evidence="5">DNA repair exonuclease SbcCD nuclease subunit</fullName>
    </submittedName>
</protein>
<organism evidence="5 6">
    <name type="scientific">Thioalbus denitrificans</name>
    <dbReference type="NCBI Taxonomy" id="547122"/>
    <lineage>
        <taxon>Bacteria</taxon>
        <taxon>Pseudomonadati</taxon>
        <taxon>Pseudomonadota</taxon>
        <taxon>Gammaproteobacteria</taxon>
        <taxon>Chromatiales</taxon>
        <taxon>Ectothiorhodospiraceae</taxon>
        <taxon>Thioalbus</taxon>
    </lineage>
</organism>
<reference evidence="5 6" key="1">
    <citation type="submission" date="2018-07" db="EMBL/GenBank/DDBJ databases">
        <title>Genomic Encyclopedia of Type Strains, Phase IV (KMG-IV): sequencing the most valuable type-strain genomes for metagenomic binning, comparative biology and taxonomic classification.</title>
        <authorList>
            <person name="Goeker M."/>
        </authorList>
    </citation>
    <scope>NUCLEOTIDE SEQUENCE [LARGE SCALE GENOMIC DNA]</scope>
    <source>
        <strain evidence="5 6">DSM 26407</strain>
    </source>
</reference>
<dbReference type="PANTHER" id="PTHR30337:SF0">
    <property type="entry name" value="NUCLEASE SBCCD SUBUNIT D"/>
    <property type="match status" value="1"/>
</dbReference>
<evidence type="ECO:0000259" key="4">
    <source>
        <dbReference type="Pfam" id="PF00149"/>
    </source>
</evidence>
<dbReference type="Pfam" id="PF00149">
    <property type="entry name" value="Metallophos"/>
    <property type="match status" value="1"/>
</dbReference>
<feature type="domain" description="Calcineurin-like phosphoesterase" evidence="4">
    <location>
        <begin position="3"/>
        <end position="217"/>
    </location>
</feature>
<dbReference type="GO" id="GO:0004527">
    <property type="term" value="F:exonuclease activity"/>
    <property type="evidence" value="ECO:0007669"/>
    <property type="project" value="UniProtKB-KW"/>
</dbReference>
<dbReference type="InterPro" id="IPR014577">
    <property type="entry name" value="UCP033093_metalloPase"/>
</dbReference>
<evidence type="ECO:0000256" key="2">
    <source>
        <dbReference type="ARBA" id="ARBA00022801"/>
    </source>
</evidence>
<dbReference type="RefSeq" id="WP_211314794.1">
    <property type="nucleotide sequence ID" value="NZ_QPJY01000002.1"/>
</dbReference>
<accession>A0A369CIT5</accession>
<proteinExistence type="predicted"/>